<feature type="transmembrane region" description="Helical" evidence="2">
    <location>
        <begin position="21"/>
        <end position="39"/>
    </location>
</feature>
<feature type="compositionally biased region" description="Gly residues" evidence="1">
    <location>
        <begin position="162"/>
        <end position="171"/>
    </location>
</feature>
<feature type="compositionally biased region" description="Pro residues" evidence="1">
    <location>
        <begin position="172"/>
        <end position="189"/>
    </location>
</feature>
<reference evidence="3 4" key="1">
    <citation type="journal article" date="2012" name="Eukaryot. Cell">
        <title>Draft genome sequence of Wickerhamomyces ciferrii NRRL Y-1031 F-60-10.</title>
        <authorList>
            <person name="Schneider J."/>
            <person name="Andrea H."/>
            <person name="Blom J."/>
            <person name="Jaenicke S."/>
            <person name="Ruckert C."/>
            <person name="Schorsch C."/>
            <person name="Szczepanowski R."/>
            <person name="Farwick M."/>
            <person name="Goesmann A."/>
            <person name="Puhler A."/>
            <person name="Schaffer S."/>
            <person name="Tauch A."/>
            <person name="Kohler T."/>
            <person name="Brinkrolf K."/>
        </authorList>
    </citation>
    <scope>NUCLEOTIDE SEQUENCE [LARGE SCALE GENOMIC DNA]</scope>
    <source>
        <strain evidence="4">ATCC 14091 / BCRC 22168 / CBS 111 / JCM 3599 / NBRC 0793 / NRRL Y-1031 F-60-10</strain>
    </source>
</reference>
<keyword evidence="2" id="KW-0472">Membrane</keyword>
<accession>K0KII2</accession>
<organism evidence="3 4">
    <name type="scientific">Wickerhamomyces ciferrii (strain ATCC 14091 / BCRC 22168 / CBS 111 / JCM 3599 / NBRC 0793 / NRRL Y-1031 F-60-10)</name>
    <name type="common">Yeast</name>
    <name type="synonym">Pichia ciferrii</name>
    <dbReference type="NCBI Taxonomy" id="1206466"/>
    <lineage>
        <taxon>Eukaryota</taxon>
        <taxon>Fungi</taxon>
        <taxon>Dikarya</taxon>
        <taxon>Ascomycota</taxon>
        <taxon>Saccharomycotina</taxon>
        <taxon>Saccharomycetes</taxon>
        <taxon>Phaffomycetales</taxon>
        <taxon>Wickerhamomycetaceae</taxon>
        <taxon>Wickerhamomyces</taxon>
    </lineage>
</organism>
<gene>
    <name evidence="3" type="ORF">BN7_2325</name>
</gene>
<keyword evidence="4" id="KW-1185">Reference proteome</keyword>
<dbReference type="FunCoup" id="K0KII2">
    <property type="interactions" value="27"/>
</dbReference>
<evidence type="ECO:0000256" key="1">
    <source>
        <dbReference type="SAM" id="MobiDB-lite"/>
    </source>
</evidence>
<dbReference type="EMBL" id="CAIF01000051">
    <property type="protein sequence ID" value="CCH42781.1"/>
    <property type="molecule type" value="Genomic_DNA"/>
</dbReference>
<feature type="compositionally biased region" description="Basic and acidic residues" evidence="1">
    <location>
        <begin position="191"/>
        <end position="221"/>
    </location>
</feature>
<dbReference type="HOGENOM" id="CLU_017366_3_0_1"/>
<dbReference type="InParanoid" id="K0KII2"/>
<dbReference type="eggNOG" id="ENOG502QRJE">
    <property type="taxonomic scope" value="Eukaryota"/>
</dbReference>
<feature type="region of interest" description="Disordered" evidence="1">
    <location>
        <begin position="154"/>
        <end position="244"/>
    </location>
</feature>
<dbReference type="STRING" id="1206466.K0KII2"/>
<evidence type="ECO:0000313" key="3">
    <source>
        <dbReference type="EMBL" id="CCH42781.1"/>
    </source>
</evidence>
<comment type="caution">
    <text evidence="3">The sequence shown here is derived from an EMBL/GenBank/DDBJ whole genome shotgun (WGS) entry which is preliminary data.</text>
</comment>
<dbReference type="AlphaFoldDB" id="K0KII2"/>
<keyword evidence="2" id="KW-0812">Transmembrane</keyword>
<name>K0KII2_WICCF</name>
<protein>
    <submittedName>
        <fullName evidence="3">Uncharacterized protein</fullName>
    </submittedName>
</protein>
<dbReference type="Proteomes" id="UP000009328">
    <property type="component" value="Unassembled WGS sequence"/>
</dbReference>
<keyword evidence="2" id="KW-1133">Transmembrane helix</keyword>
<dbReference type="PANTHER" id="PTHR35204:SF1">
    <property type="entry name" value="ENTEROTOXIN"/>
    <property type="match status" value="1"/>
</dbReference>
<sequence>MAIKLIDITKDPKTIVKNGRGLIPLGLILLLLVSTWVIYPSNSQVDQDALKSNDNINSNNEEQQINSTIKNFTNEPSLITFENASAIFNTINSALKPKHSQIHPIGVSFIPAVIPEGSLLYHGNTDGNIPTGLEWIAMDPEFSYWFIANRDGPGHNGTFPGKPGGPGGPGGPGKPPGGPDGPGGPPPDGPGGKDPKYKSPNDPSHKSTEKGKEMENGKDSNKLGGGITGGGGKHHGKPSGSTHSSLLTFQVKKPLDRMILLDGSSGAKSHTGEMDTQMILAKAGVNETINEYEAAERICKWGEPFGLDGFIRIEIGFEAIICDFQNDKLELVSNVTIGWKQEAIGFPLEKDYIEEPVEEIIDSLDAMAGFEFMNQGNAHSKRDRRIELDYKGLVTPLNKTWIHPDPYLRRVNDINDDLKNELIENLENYLKTPIDTKTGTDWQFITDEIIDKFTPILETLNNSLSKFSKNDVDEDTLIKYAKNSVIYTNNFVRRFKDYQIKDENEQIQTAKKFAIYQFSHPLTSITTESEHLIYSSVSKVVSEIVDFIFELNTQSIKILKTAYSDKQSVLKYSNVMIAASKNLTNLLNTLNWVEFYQCDRKCNSDELCYIPSWGPSPFGWSGKDLFGTEAPGEGQGQHSRIKNPLQCISYKTILEQRNHKHA</sequence>
<evidence type="ECO:0000256" key="2">
    <source>
        <dbReference type="SAM" id="Phobius"/>
    </source>
</evidence>
<dbReference type="PANTHER" id="PTHR35204">
    <property type="entry name" value="YALI0A21131P"/>
    <property type="match status" value="1"/>
</dbReference>
<proteinExistence type="predicted"/>
<dbReference type="InterPro" id="IPR038921">
    <property type="entry name" value="YOR389W-like"/>
</dbReference>
<evidence type="ECO:0000313" key="4">
    <source>
        <dbReference type="Proteomes" id="UP000009328"/>
    </source>
</evidence>